<dbReference type="AlphaFoldDB" id="A0A1R3XES7"/>
<evidence type="ECO:0000313" key="1">
    <source>
        <dbReference type="EMBL" id="SIT89911.1"/>
    </source>
</evidence>
<keyword evidence="2" id="KW-1185">Reference proteome</keyword>
<sequence>MLFRTANAGRAFVFKATKLMDIVDTADLFEQVSSR</sequence>
<proteinExistence type="predicted"/>
<dbReference type="Proteomes" id="UP000187181">
    <property type="component" value="Unassembled WGS sequence"/>
</dbReference>
<evidence type="ECO:0000313" key="2">
    <source>
        <dbReference type="Proteomes" id="UP000187181"/>
    </source>
</evidence>
<accession>A0A1R3XES7</accession>
<dbReference type="EMBL" id="FTPP01000002">
    <property type="protein sequence ID" value="SIT89911.1"/>
    <property type="molecule type" value="Genomic_DNA"/>
</dbReference>
<name>A0A1R3XES7_9BACT</name>
<protein>
    <submittedName>
        <fullName evidence="1">Uncharacterized protein</fullName>
    </submittedName>
</protein>
<reference evidence="2" key="1">
    <citation type="submission" date="2017-01" db="EMBL/GenBank/DDBJ databases">
        <authorList>
            <person name="Varghese N."/>
            <person name="Submissions S."/>
        </authorList>
    </citation>
    <scope>NUCLEOTIDE SEQUENCE [LARGE SCALE GENOMIC DNA]</scope>
    <source>
        <strain evidence="2">LP100</strain>
    </source>
</reference>
<gene>
    <name evidence="1" type="ORF">SAMN05444128_2159</name>
</gene>
<organism evidence="1 2">
    <name type="scientific">Pontibacter indicus</name>
    <dbReference type="NCBI Taxonomy" id="1317125"/>
    <lineage>
        <taxon>Bacteria</taxon>
        <taxon>Pseudomonadati</taxon>
        <taxon>Bacteroidota</taxon>
        <taxon>Cytophagia</taxon>
        <taxon>Cytophagales</taxon>
        <taxon>Hymenobacteraceae</taxon>
        <taxon>Pontibacter</taxon>
    </lineage>
</organism>